<sequence>MHFNLLSTSTLLGAFSTDDMTIRVGIALFLVTGSSYLNTPSYWHCALVVSSSESWASQPVLCLELKKGSDGRYYRSIEKTNITIFDSVPFKGIVHLFTTSNYTVESFQALIQSHFPASDSGWRFPSAGVSQEWNCVTWILQILTHLRDEGTWAVSSRAFERMNLGEDLMEGNNMHYEGTVRVAQF</sequence>
<keyword evidence="2" id="KW-1185">Reference proteome</keyword>
<protein>
    <submittedName>
        <fullName evidence="1">Uncharacterized protein</fullName>
    </submittedName>
</protein>
<organism evidence="1 2">
    <name type="scientific">Lentinula raphanica</name>
    <dbReference type="NCBI Taxonomy" id="153919"/>
    <lineage>
        <taxon>Eukaryota</taxon>
        <taxon>Fungi</taxon>
        <taxon>Dikarya</taxon>
        <taxon>Basidiomycota</taxon>
        <taxon>Agaricomycotina</taxon>
        <taxon>Agaricomycetes</taxon>
        <taxon>Agaricomycetidae</taxon>
        <taxon>Agaricales</taxon>
        <taxon>Marasmiineae</taxon>
        <taxon>Omphalotaceae</taxon>
        <taxon>Lentinula</taxon>
    </lineage>
</organism>
<proteinExistence type="predicted"/>
<evidence type="ECO:0000313" key="1">
    <source>
        <dbReference type="EMBL" id="KAJ3837704.1"/>
    </source>
</evidence>
<evidence type="ECO:0000313" key="2">
    <source>
        <dbReference type="Proteomes" id="UP001163846"/>
    </source>
</evidence>
<dbReference type="Proteomes" id="UP001163846">
    <property type="component" value="Unassembled WGS sequence"/>
</dbReference>
<dbReference type="EMBL" id="MU806228">
    <property type="protein sequence ID" value="KAJ3837704.1"/>
    <property type="molecule type" value="Genomic_DNA"/>
</dbReference>
<reference evidence="1" key="1">
    <citation type="submission" date="2022-08" db="EMBL/GenBank/DDBJ databases">
        <authorList>
            <consortium name="DOE Joint Genome Institute"/>
            <person name="Min B."/>
            <person name="Riley R."/>
            <person name="Sierra-Patev S."/>
            <person name="Naranjo-Ortiz M."/>
            <person name="Looney B."/>
            <person name="Konkel Z."/>
            <person name="Slot J.C."/>
            <person name="Sakamoto Y."/>
            <person name="Steenwyk J.L."/>
            <person name="Rokas A."/>
            <person name="Carro J."/>
            <person name="Camarero S."/>
            <person name="Ferreira P."/>
            <person name="Molpeceres G."/>
            <person name="Ruiz-Duenas F.J."/>
            <person name="Serrano A."/>
            <person name="Henrissat B."/>
            <person name="Drula E."/>
            <person name="Hughes K.W."/>
            <person name="Mata J.L."/>
            <person name="Ishikawa N.K."/>
            <person name="Vargas-Isla R."/>
            <person name="Ushijima S."/>
            <person name="Smith C.A."/>
            <person name="Ahrendt S."/>
            <person name="Andreopoulos W."/>
            <person name="He G."/>
            <person name="Labutti K."/>
            <person name="Lipzen A."/>
            <person name="Ng V."/>
            <person name="Sandor L."/>
            <person name="Barry K."/>
            <person name="Martinez A.T."/>
            <person name="Xiao Y."/>
            <person name="Gibbons J.G."/>
            <person name="Terashima K."/>
            <person name="Hibbett D.S."/>
            <person name="Grigoriev I.V."/>
        </authorList>
    </citation>
    <scope>NUCLEOTIDE SEQUENCE</scope>
    <source>
        <strain evidence="1">TFB9207</strain>
    </source>
</reference>
<comment type="caution">
    <text evidence="1">The sequence shown here is derived from an EMBL/GenBank/DDBJ whole genome shotgun (WGS) entry which is preliminary data.</text>
</comment>
<accession>A0AA38UDB4</accession>
<dbReference type="AlphaFoldDB" id="A0AA38UDB4"/>
<gene>
    <name evidence="1" type="ORF">F5878DRAFT_621695</name>
</gene>
<name>A0AA38UDB4_9AGAR</name>